<accession>A0A179GTG5</accession>
<dbReference type="Proteomes" id="UP000078240">
    <property type="component" value="Unassembled WGS sequence"/>
</dbReference>
<gene>
    <name evidence="2" type="ORF">VFPBJ_09396</name>
    <name evidence="3" type="ORF">VFPFJ_09507</name>
</gene>
<evidence type="ECO:0000313" key="2">
    <source>
        <dbReference type="EMBL" id="OAQ75423.1"/>
    </source>
</evidence>
<dbReference type="EMBL" id="LSBH01000008">
    <property type="protein sequence ID" value="OAQ75423.1"/>
    <property type="molecule type" value="Genomic_DNA"/>
</dbReference>
<proteinExistence type="predicted"/>
<name>A0A179GTG5_PURLI</name>
<comment type="caution">
    <text evidence="3">The sequence shown here is derived from an EMBL/GenBank/DDBJ whole genome shotgun (WGS) entry which is preliminary data.</text>
</comment>
<protein>
    <submittedName>
        <fullName evidence="3">Uncharacterized protein</fullName>
    </submittedName>
</protein>
<dbReference type="Proteomes" id="UP000078340">
    <property type="component" value="Unassembled WGS sequence"/>
</dbReference>
<sequence>MGGQLRGHDWSRSRCDGGGALPFSVTLGYRQQSQHNQQPVASACPSSHCMVPSVTVPCRAWQEKKARCDASKLTYSQAVGSAQNGGEKTRRVSRSAASEISSRDKTVSGTETEPSEECVLVEMVQTLIIQ</sequence>
<evidence type="ECO:0000313" key="3">
    <source>
        <dbReference type="EMBL" id="OAQ81052.1"/>
    </source>
</evidence>
<reference evidence="3 4" key="1">
    <citation type="submission" date="2016-02" db="EMBL/GenBank/DDBJ databases">
        <title>Biosynthesis of antibiotic leucinostatins and their inhibition on Phytophthora in bio-control Purpureocillium lilacinum.</title>
        <authorList>
            <person name="Wang G."/>
            <person name="Liu Z."/>
            <person name="Lin R."/>
            <person name="Li E."/>
            <person name="Mao Z."/>
            <person name="Ling J."/>
            <person name="Yin W."/>
            <person name="Xie B."/>
        </authorList>
    </citation>
    <scope>NUCLEOTIDE SEQUENCE [LARGE SCALE GENOMIC DNA]</scope>
    <source>
        <strain evidence="2">PLBJ-1</strain>
        <strain evidence="3">PLFJ-1</strain>
    </source>
</reference>
<organism evidence="3 4">
    <name type="scientific">Purpureocillium lilacinum</name>
    <name type="common">Paecilomyces lilacinus</name>
    <dbReference type="NCBI Taxonomy" id="33203"/>
    <lineage>
        <taxon>Eukaryota</taxon>
        <taxon>Fungi</taxon>
        <taxon>Dikarya</taxon>
        <taxon>Ascomycota</taxon>
        <taxon>Pezizomycotina</taxon>
        <taxon>Sordariomycetes</taxon>
        <taxon>Hypocreomycetidae</taxon>
        <taxon>Hypocreales</taxon>
        <taxon>Ophiocordycipitaceae</taxon>
        <taxon>Purpureocillium</taxon>
    </lineage>
</organism>
<dbReference type="EMBL" id="LSBI01000009">
    <property type="protein sequence ID" value="OAQ81052.1"/>
    <property type="molecule type" value="Genomic_DNA"/>
</dbReference>
<evidence type="ECO:0000256" key="1">
    <source>
        <dbReference type="SAM" id="MobiDB-lite"/>
    </source>
</evidence>
<feature type="region of interest" description="Disordered" evidence="1">
    <location>
        <begin position="78"/>
        <end position="115"/>
    </location>
</feature>
<evidence type="ECO:0000313" key="4">
    <source>
        <dbReference type="Proteomes" id="UP000078340"/>
    </source>
</evidence>
<dbReference type="AlphaFoldDB" id="A0A179GTG5"/>